<dbReference type="InterPro" id="IPR014032">
    <property type="entry name" value="Peptidase_A24A_bac"/>
</dbReference>
<dbReference type="RefSeq" id="WP_226720666.1">
    <property type="nucleotide sequence ID" value="NZ_CWJI01000014.1"/>
</dbReference>
<dbReference type="Pfam" id="PF01478">
    <property type="entry name" value="Peptidase_A24"/>
    <property type="match status" value="1"/>
</dbReference>
<keyword evidence="3" id="KW-1003">Cell membrane</keyword>
<evidence type="ECO:0000256" key="6">
    <source>
        <dbReference type="ARBA" id="ARBA00022989"/>
    </source>
</evidence>
<keyword evidence="9" id="KW-0808">Transferase</keyword>
<dbReference type="PANTHER" id="PTHR30487">
    <property type="entry name" value="TYPE 4 PREPILIN-LIKE PROTEINS LEADER PEPTIDE-PROCESSING ENZYME"/>
    <property type="match status" value="1"/>
</dbReference>
<dbReference type="InterPro" id="IPR000045">
    <property type="entry name" value="Prepilin_IV_endopep_pep"/>
</dbReference>
<organism evidence="13 14">
    <name type="scientific">Yersinia intermedia</name>
    <dbReference type="NCBI Taxonomy" id="631"/>
    <lineage>
        <taxon>Bacteria</taxon>
        <taxon>Pseudomonadati</taxon>
        <taxon>Pseudomonadota</taxon>
        <taxon>Gammaproteobacteria</taxon>
        <taxon>Enterobacterales</taxon>
        <taxon>Yersiniaceae</taxon>
        <taxon>Yersinia</taxon>
    </lineage>
</organism>
<evidence type="ECO:0000259" key="11">
    <source>
        <dbReference type="Pfam" id="PF01478"/>
    </source>
</evidence>
<dbReference type="PANTHER" id="PTHR30487:SF0">
    <property type="entry name" value="PREPILIN LEADER PEPTIDASE_N-METHYLTRANSFERASE-RELATED"/>
    <property type="match status" value="1"/>
</dbReference>
<dbReference type="GO" id="GO:0032259">
    <property type="term" value="P:methylation"/>
    <property type="evidence" value="ECO:0007669"/>
    <property type="project" value="UniProtKB-KW"/>
</dbReference>
<evidence type="ECO:0000256" key="8">
    <source>
        <dbReference type="RuleBase" id="RU003793"/>
    </source>
</evidence>
<dbReference type="Gene3D" id="1.20.120.1220">
    <property type="match status" value="1"/>
</dbReference>
<keyword evidence="4" id="KW-0997">Cell inner membrane</keyword>
<dbReference type="InterPro" id="IPR010627">
    <property type="entry name" value="Prepilin_pept_A24_N"/>
</dbReference>
<dbReference type="Pfam" id="PF06750">
    <property type="entry name" value="A24_N_bact"/>
    <property type="match status" value="1"/>
</dbReference>
<evidence type="ECO:0000256" key="2">
    <source>
        <dbReference type="ARBA" id="ARBA00005801"/>
    </source>
</evidence>
<dbReference type="GO" id="GO:0008168">
    <property type="term" value="F:methyltransferase activity"/>
    <property type="evidence" value="ECO:0007669"/>
    <property type="project" value="UniProtKB-KW"/>
</dbReference>
<feature type="domain" description="Prepilin peptidase A24 N-terminal" evidence="12">
    <location>
        <begin position="20"/>
        <end position="110"/>
    </location>
</feature>
<feature type="transmembrane region" description="Helical" evidence="10">
    <location>
        <begin position="12"/>
        <end position="33"/>
    </location>
</feature>
<evidence type="ECO:0000256" key="3">
    <source>
        <dbReference type="ARBA" id="ARBA00022475"/>
    </source>
</evidence>
<dbReference type="PRINTS" id="PR00864">
    <property type="entry name" value="PREPILNPTASE"/>
</dbReference>
<dbReference type="EC" id="3.4.23.43" evidence="9"/>
<protein>
    <recommendedName>
        <fullName evidence="9">Prepilin leader peptidase/N-methyltransferase</fullName>
        <ecNumber evidence="9">2.1.1.-</ecNumber>
        <ecNumber evidence="9">3.4.23.43</ecNumber>
    </recommendedName>
</protein>
<evidence type="ECO:0000313" key="14">
    <source>
        <dbReference type="Proteomes" id="UP000043316"/>
    </source>
</evidence>
<feature type="transmembrane region" description="Helical" evidence="10">
    <location>
        <begin position="169"/>
        <end position="188"/>
    </location>
</feature>
<evidence type="ECO:0000256" key="5">
    <source>
        <dbReference type="ARBA" id="ARBA00022692"/>
    </source>
</evidence>
<keyword evidence="9" id="KW-0489">Methyltransferase</keyword>
<dbReference type="AlphaFoldDB" id="A0A0H5LZ78"/>
<evidence type="ECO:0000256" key="1">
    <source>
        <dbReference type="ARBA" id="ARBA00004429"/>
    </source>
</evidence>
<keyword evidence="9" id="KW-0511">Multifunctional enzyme</keyword>
<keyword evidence="5 9" id="KW-0812">Transmembrane</keyword>
<keyword evidence="6 10" id="KW-1133">Transmembrane helix</keyword>
<comment type="catalytic activity">
    <reaction evidence="9">
        <text>Typically cleaves a -Gly-|-Phe- bond to release an N-terminal, basic peptide of 5-8 residues from type IV prepilin, and then N-methylates the new N-terminal amino group, the methyl donor being S-adenosyl-L-methionine.</text>
        <dbReference type="EC" id="3.4.23.43"/>
    </reaction>
</comment>
<feature type="transmembrane region" description="Helical" evidence="10">
    <location>
        <begin position="140"/>
        <end position="157"/>
    </location>
</feature>
<evidence type="ECO:0000256" key="4">
    <source>
        <dbReference type="ARBA" id="ARBA00022519"/>
    </source>
</evidence>
<evidence type="ECO:0000259" key="12">
    <source>
        <dbReference type="Pfam" id="PF06750"/>
    </source>
</evidence>
<evidence type="ECO:0000313" key="13">
    <source>
        <dbReference type="EMBL" id="CRY56498.1"/>
    </source>
</evidence>
<dbReference type="GO" id="GO:0006465">
    <property type="term" value="P:signal peptide processing"/>
    <property type="evidence" value="ECO:0007669"/>
    <property type="project" value="TreeGrafter"/>
</dbReference>
<dbReference type="GO" id="GO:0005886">
    <property type="term" value="C:plasma membrane"/>
    <property type="evidence" value="ECO:0007669"/>
    <property type="project" value="UniProtKB-SubCell"/>
</dbReference>
<accession>A0A0H5LZ78</accession>
<dbReference type="EMBL" id="CWJI01000014">
    <property type="protein sequence ID" value="CRY56498.1"/>
    <property type="molecule type" value="Genomic_DNA"/>
</dbReference>
<feature type="transmembrane region" description="Helical" evidence="10">
    <location>
        <begin position="100"/>
        <end position="128"/>
    </location>
</feature>
<gene>
    <name evidence="13" type="primary">yst1O_1</name>
    <name evidence="13" type="ORF">ERS008476_03542</name>
</gene>
<sequence length="266" mass="28889">MMLFELTLLPTGWLLSFAALLGAILTSFGRLAVYRLPHQMGWREQPISGLTLCSPASRCDSCGQRIDFIYLLPIIGWLLAKGRCPDCGIRISVSHPLIEAIGALGWVIALSWFGPTAEGLAACILWQVLLFLAEIDWRETWLPAVVTLPLFWAGLLLSPFEPSIAERALGGFAGFSLMWFCMAVVGRWRQLDVLAGGDIALAAAAGAWLGFAKIPQFLFIAAALFILIALPARLRGQLMVPMGPALAASFLLCLGLPDLLNELIIK</sequence>
<proteinExistence type="inferred from homology"/>
<dbReference type="EC" id="2.1.1.-" evidence="9"/>
<comment type="function">
    <text evidence="9">Plays an essential role in type IV pili and type II pseudopili formation by proteolytically removing the leader sequence from substrate proteins and subsequently monomethylating the alpha-amino group of the newly exposed N-terminal phenylalanine.</text>
</comment>
<reference evidence="14" key="1">
    <citation type="submission" date="2015-03" db="EMBL/GenBank/DDBJ databases">
        <authorList>
            <consortium name="Pathogen Informatics"/>
        </authorList>
    </citation>
    <scope>NUCLEOTIDE SEQUENCE [LARGE SCALE GENOMIC DNA]</scope>
    <source>
        <strain evidence="14">R148</strain>
    </source>
</reference>
<name>A0A0H5LZ78_YERIN</name>
<keyword evidence="7 10" id="KW-0472">Membrane</keyword>
<dbReference type="InterPro" id="IPR050882">
    <property type="entry name" value="Prepilin_peptidase/N-MTase"/>
</dbReference>
<dbReference type="GO" id="GO:0004190">
    <property type="term" value="F:aspartic-type endopeptidase activity"/>
    <property type="evidence" value="ECO:0007669"/>
    <property type="project" value="UniProtKB-EC"/>
</dbReference>
<comment type="similarity">
    <text evidence="2 8">Belongs to the peptidase A24 family.</text>
</comment>
<evidence type="ECO:0000256" key="9">
    <source>
        <dbReference type="RuleBase" id="RU003794"/>
    </source>
</evidence>
<evidence type="ECO:0000256" key="7">
    <source>
        <dbReference type="ARBA" id="ARBA00023136"/>
    </source>
</evidence>
<feature type="domain" description="Prepilin type IV endopeptidase peptidase" evidence="11">
    <location>
        <begin position="124"/>
        <end position="229"/>
    </location>
</feature>
<dbReference type="Proteomes" id="UP000043316">
    <property type="component" value="Unassembled WGS sequence"/>
</dbReference>
<feature type="transmembrane region" description="Helical" evidence="10">
    <location>
        <begin position="217"/>
        <end position="234"/>
    </location>
</feature>
<keyword evidence="9 13" id="KW-0378">Hydrolase</keyword>
<evidence type="ECO:0000256" key="10">
    <source>
        <dbReference type="SAM" id="Phobius"/>
    </source>
</evidence>
<comment type="subcellular location">
    <subcellularLocation>
        <location evidence="1">Cell inner membrane</location>
        <topology evidence="1">Multi-pass membrane protein</topology>
    </subcellularLocation>
    <subcellularLocation>
        <location evidence="9">Cell membrane</location>
        <topology evidence="9">Multi-pass membrane protein</topology>
    </subcellularLocation>
</comment>
<keyword evidence="9" id="KW-0645">Protease</keyword>